<gene>
    <name evidence="1" type="ORF">BCF53_106181</name>
</gene>
<organism evidence="1 2">
    <name type="scientific">Reinekea marinisedimentorum</name>
    <dbReference type="NCBI Taxonomy" id="230495"/>
    <lineage>
        <taxon>Bacteria</taxon>
        <taxon>Pseudomonadati</taxon>
        <taxon>Pseudomonadota</taxon>
        <taxon>Gammaproteobacteria</taxon>
        <taxon>Oceanospirillales</taxon>
        <taxon>Saccharospirillaceae</taxon>
        <taxon>Reinekea</taxon>
    </lineage>
</organism>
<sequence length="63" mass="7310">MDLSRFESMDPVMLMSIVNLKLRNDFNGDLTELAKAFDIDREILETKLQQAGFDFLPEVGQFR</sequence>
<dbReference type="AlphaFoldDB" id="A0A4R3IAN7"/>
<dbReference type="OrthoDB" id="6636823at2"/>
<keyword evidence="2" id="KW-1185">Reference proteome</keyword>
<name>A0A4R3IAN7_9GAMM</name>
<dbReference type="RefSeq" id="WP_132701421.1">
    <property type="nucleotide sequence ID" value="NZ_SLZR01000006.1"/>
</dbReference>
<protein>
    <submittedName>
        <fullName evidence="1">Uncharacterized protein DUF4250</fullName>
    </submittedName>
</protein>
<proteinExistence type="predicted"/>
<dbReference type="InterPro" id="IPR025346">
    <property type="entry name" value="DUF4250"/>
</dbReference>
<evidence type="ECO:0000313" key="2">
    <source>
        <dbReference type="Proteomes" id="UP000295793"/>
    </source>
</evidence>
<comment type="caution">
    <text evidence="1">The sequence shown here is derived from an EMBL/GenBank/DDBJ whole genome shotgun (WGS) entry which is preliminary data.</text>
</comment>
<dbReference type="Pfam" id="PF14056">
    <property type="entry name" value="DUF4250"/>
    <property type="match status" value="1"/>
</dbReference>
<reference evidence="1 2" key="1">
    <citation type="submission" date="2019-03" db="EMBL/GenBank/DDBJ databases">
        <title>Genomic Encyclopedia of Archaeal and Bacterial Type Strains, Phase II (KMG-II): from individual species to whole genera.</title>
        <authorList>
            <person name="Goeker M."/>
        </authorList>
    </citation>
    <scope>NUCLEOTIDE SEQUENCE [LARGE SCALE GENOMIC DNA]</scope>
    <source>
        <strain evidence="1 2">DSM 15388</strain>
    </source>
</reference>
<evidence type="ECO:0000313" key="1">
    <source>
        <dbReference type="EMBL" id="TCS41450.1"/>
    </source>
</evidence>
<dbReference type="Proteomes" id="UP000295793">
    <property type="component" value="Unassembled WGS sequence"/>
</dbReference>
<dbReference type="EMBL" id="SLZR01000006">
    <property type="protein sequence ID" value="TCS41450.1"/>
    <property type="molecule type" value="Genomic_DNA"/>
</dbReference>
<accession>A0A4R3IAN7</accession>